<dbReference type="SUPFAM" id="SSF51206">
    <property type="entry name" value="cAMP-binding domain-like"/>
    <property type="match status" value="1"/>
</dbReference>
<reference evidence="2 3" key="1">
    <citation type="submission" date="2019-03" db="EMBL/GenBank/DDBJ databases">
        <title>Genomic Encyclopedia of Archaeal and Bacterial Type Strains, Phase II (KMG-II): from individual species to whole genera.</title>
        <authorList>
            <person name="Goeker M."/>
        </authorList>
    </citation>
    <scope>NUCLEOTIDE SEQUENCE [LARGE SCALE GENOMIC DNA]</scope>
    <source>
        <strain evidence="2 3">DSM 19034</strain>
    </source>
</reference>
<keyword evidence="3" id="KW-1185">Reference proteome</keyword>
<dbReference type="Pfam" id="PF00027">
    <property type="entry name" value="cNMP_binding"/>
    <property type="match status" value="1"/>
</dbReference>
<dbReference type="InterPro" id="IPR018490">
    <property type="entry name" value="cNMP-bd_dom_sf"/>
</dbReference>
<accession>A0A4R6ID54</accession>
<evidence type="ECO:0000313" key="3">
    <source>
        <dbReference type="Proteomes" id="UP000295499"/>
    </source>
</evidence>
<sequence length="191" mass="22951">MSSQLITHMEKFVNLSPEDRFALVNYFKSIAYKKKELLLSSEDVCRSTYFVIKGCLRMYFITEKGVEQTMQFALENWWISDYMAFTNQQRTEFYIQAVEATEVLVIDYHSLELLYQQVPVTERYFRLVYQKMAAAAQQRAKYFQDFSKEEIYNHFNKRFPEFIQRVPQYLIASYLGFTPEYLSEIRKKNLS</sequence>
<dbReference type="OrthoDB" id="1092431at2"/>
<evidence type="ECO:0000259" key="1">
    <source>
        <dbReference type="PROSITE" id="PS50042"/>
    </source>
</evidence>
<dbReference type="RefSeq" id="WP_133558568.1">
    <property type="nucleotide sequence ID" value="NZ_SNWM01000005.1"/>
</dbReference>
<name>A0A4R6ID54_9SPHI</name>
<dbReference type="InterPro" id="IPR000595">
    <property type="entry name" value="cNMP-bd_dom"/>
</dbReference>
<organism evidence="2 3">
    <name type="scientific">Pedobacter duraquae</name>
    <dbReference type="NCBI Taxonomy" id="425511"/>
    <lineage>
        <taxon>Bacteria</taxon>
        <taxon>Pseudomonadati</taxon>
        <taxon>Bacteroidota</taxon>
        <taxon>Sphingobacteriia</taxon>
        <taxon>Sphingobacteriales</taxon>
        <taxon>Sphingobacteriaceae</taxon>
        <taxon>Pedobacter</taxon>
    </lineage>
</organism>
<comment type="caution">
    <text evidence="2">The sequence shown here is derived from an EMBL/GenBank/DDBJ whole genome shotgun (WGS) entry which is preliminary data.</text>
</comment>
<evidence type="ECO:0000313" key="2">
    <source>
        <dbReference type="EMBL" id="TDO20193.1"/>
    </source>
</evidence>
<dbReference type="PROSITE" id="PS50042">
    <property type="entry name" value="CNMP_BINDING_3"/>
    <property type="match status" value="1"/>
</dbReference>
<feature type="domain" description="Cyclic nucleotide-binding" evidence="1">
    <location>
        <begin position="11"/>
        <end position="114"/>
    </location>
</feature>
<dbReference type="CDD" id="cd00038">
    <property type="entry name" value="CAP_ED"/>
    <property type="match status" value="1"/>
</dbReference>
<dbReference type="Proteomes" id="UP000295499">
    <property type="component" value="Unassembled WGS sequence"/>
</dbReference>
<dbReference type="Gene3D" id="2.60.120.10">
    <property type="entry name" value="Jelly Rolls"/>
    <property type="match status" value="1"/>
</dbReference>
<gene>
    <name evidence="2" type="ORF">CLV32_3953</name>
</gene>
<dbReference type="InterPro" id="IPR014710">
    <property type="entry name" value="RmlC-like_jellyroll"/>
</dbReference>
<proteinExistence type="predicted"/>
<dbReference type="AlphaFoldDB" id="A0A4R6ID54"/>
<dbReference type="EMBL" id="SNWM01000005">
    <property type="protein sequence ID" value="TDO20193.1"/>
    <property type="molecule type" value="Genomic_DNA"/>
</dbReference>
<protein>
    <submittedName>
        <fullName evidence="2">CRP-like cAMP-binding protein</fullName>
    </submittedName>
</protein>